<proteinExistence type="predicted"/>
<dbReference type="RefSeq" id="WP_183958546.1">
    <property type="nucleotide sequence ID" value="NZ_JACHHP010000001.1"/>
</dbReference>
<keyword evidence="5" id="KW-1185">Reference proteome</keyword>
<dbReference type="PANTHER" id="PTHR44591:SF3">
    <property type="entry name" value="RESPONSE REGULATORY DOMAIN-CONTAINING PROTEIN"/>
    <property type="match status" value="1"/>
</dbReference>
<feature type="modified residue" description="4-aspartylphosphate" evidence="2">
    <location>
        <position position="54"/>
    </location>
</feature>
<reference evidence="4 5" key="1">
    <citation type="submission" date="2020-08" db="EMBL/GenBank/DDBJ databases">
        <title>Genomic Encyclopedia of Type Strains, Phase IV (KMG-IV): sequencing the most valuable type-strain genomes for metagenomic binning, comparative biology and taxonomic classification.</title>
        <authorList>
            <person name="Goeker M."/>
        </authorList>
    </citation>
    <scope>NUCLEOTIDE SEQUENCE [LARGE SCALE GENOMIC DNA]</scope>
    <source>
        <strain evidence="4 5">DSM 24163</strain>
    </source>
</reference>
<dbReference type="Pfam" id="PF00072">
    <property type="entry name" value="Response_reg"/>
    <property type="match status" value="1"/>
</dbReference>
<dbReference type="AlphaFoldDB" id="A0A7W8FZC6"/>
<feature type="domain" description="Response regulatory" evidence="3">
    <location>
        <begin position="5"/>
        <end position="115"/>
    </location>
</feature>
<dbReference type="InterPro" id="IPR001789">
    <property type="entry name" value="Sig_transdc_resp-reg_receiver"/>
</dbReference>
<keyword evidence="1 2" id="KW-0597">Phosphoprotein</keyword>
<evidence type="ECO:0000256" key="2">
    <source>
        <dbReference type="PROSITE-ProRule" id="PRU00169"/>
    </source>
</evidence>
<evidence type="ECO:0000259" key="3">
    <source>
        <dbReference type="PROSITE" id="PS50110"/>
    </source>
</evidence>
<dbReference type="Proteomes" id="UP000521199">
    <property type="component" value="Unassembled WGS sequence"/>
</dbReference>
<evidence type="ECO:0000313" key="5">
    <source>
        <dbReference type="Proteomes" id="UP000521199"/>
    </source>
</evidence>
<dbReference type="Gene3D" id="3.40.50.2300">
    <property type="match status" value="1"/>
</dbReference>
<gene>
    <name evidence="4" type="ORF">HNQ52_000014</name>
</gene>
<dbReference type="SMART" id="SM00448">
    <property type="entry name" value="REC"/>
    <property type="match status" value="1"/>
</dbReference>
<dbReference type="InterPro" id="IPR050595">
    <property type="entry name" value="Bact_response_regulator"/>
</dbReference>
<dbReference type="EMBL" id="JACHHP010000001">
    <property type="protein sequence ID" value="MBB5206498.1"/>
    <property type="molecule type" value="Genomic_DNA"/>
</dbReference>
<comment type="caution">
    <text evidence="4">The sequence shown here is derived from an EMBL/GenBank/DDBJ whole genome shotgun (WGS) entry which is preliminary data.</text>
</comment>
<organism evidence="4 5">
    <name type="scientific">Chiayiivirga flava</name>
    <dbReference type="NCBI Taxonomy" id="659595"/>
    <lineage>
        <taxon>Bacteria</taxon>
        <taxon>Pseudomonadati</taxon>
        <taxon>Pseudomonadota</taxon>
        <taxon>Gammaproteobacteria</taxon>
        <taxon>Lysobacterales</taxon>
        <taxon>Lysobacteraceae</taxon>
        <taxon>Chiayiivirga</taxon>
    </lineage>
</organism>
<sequence>MTALTILVADDDAPSLEVIAMFLEMEGHRVVTATDGLRAWDLACTHAPDLIILDSSMPGLSGAEVARRVRADDRLRGCRLVALSGRDACDAEDPHLFDRYLTKPVSPPDLLSVTR</sequence>
<evidence type="ECO:0000256" key="1">
    <source>
        <dbReference type="ARBA" id="ARBA00022553"/>
    </source>
</evidence>
<dbReference type="PROSITE" id="PS50110">
    <property type="entry name" value="RESPONSE_REGULATORY"/>
    <property type="match status" value="1"/>
</dbReference>
<evidence type="ECO:0000313" key="4">
    <source>
        <dbReference type="EMBL" id="MBB5206498.1"/>
    </source>
</evidence>
<accession>A0A7W8FZC6</accession>
<name>A0A7W8FZC6_9GAMM</name>
<dbReference type="InterPro" id="IPR011006">
    <property type="entry name" value="CheY-like_superfamily"/>
</dbReference>
<dbReference type="PANTHER" id="PTHR44591">
    <property type="entry name" value="STRESS RESPONSE REGULATOR PROTEIN 1"/>
    <property type="match status" value="1"/>
</dbReference>
<dbReference type="SUPFAM" id="SSF52172">
    <property type="entry name" value="CheY-like"/>
    <property type="match status" value="1"/>
</dbReference>
<dbReference type="GO" id="GO:0000160">
    <property type="term" value="P:phosphorelay signal transduction system"/>
    <property type="evidence" value="ECO:0007669"/>
    <property type="project" value="InterPro"/>
</dbReference>
<protein>
    <submittedName>
        <fullName evidence="4">CheY-like chemotaxis protein</fullName>
    </submittedName>
</protein>